<dbReference type="AlphaFoldDB" id="A0A9K3PLT4"/>
<evidence type="ECO:0000259" key="3">
    <source>
        <dbReference type="Pfam" id="PF04432"/>
    </source>
</evidence>
<dbReference type="EMBL" id="JAGRRH010000019">
    <property type="protein sequence ID" value="KAG7349709.1"/>
    <property type="molecule type" value="Genomic_DNA"/>
</dbReference>
<organism evidence="4 5">
    <name type="scientific">Nitzschia inconspicua</name>
    <dbReference type="NCBI Taxonomy" id="303405"/>
    <lineage>
        <taxon>Eukaryota</taxon>
        <taxon>Sar</taxon>
        <taxon>Stramenopiles</taxon>
        <taxon>Ochrophyta</taxon>
        <taxon>Bacillariophyta</taxon>
        <taxon>Bacillariophyceae</taxon>
        <taxon>Bacillariophycidae</taxon>
        <taxon>Bacillariales</taxon>
        <taxon>Bacillariaceae</taxon>
        <taxon>Nitzschia</taxon>
    </lineage>
</organism>
<dbReference type="GO" id="GO:0052592">
    <property type="term" value="F:oxidoreductase activity, acting on CH or CH2 groups, with an iron-sulfur protein as acceptor"/>
    <property type="evidence" value="ECO:0007669"/>
    <property type="project" value="TreeGrafter"/>
</dbReference>
<dbReference type="Pfam" id="PF04432">
    <property type="entry name" value="FrhB_FdhB_C"/>
    <property type="match status" value="1"/>
</dbReference>
<feature type="domain" description="Coenzyme F420 hydrogenase/dehydrogenase beta subunit C-terminal" evidence="3">
    <location>
        <begin position="221"/>
        <end position="379"/>
    </location>
</feature>
<feature type="transmembrane region" description="Helical" evidence="1">
    <location>
        <begin position="6"/>
        <end position="28"/>
    </location>
</feature>
<dbReference type="InterPro" id="IPR007525">
    <property type="entry name" value="FrhB_FdhB_C"/>
</dbReference>
<keyword evidence="5" id="KW-1185">Reference proteome</keyword>
<accession>A0A9K3PLT4</accession>
<sequence length="495" mass="54513">MESSLFLRILLFPVIFVFSKTLSTLVFVNSFSFRSIPTRALSKPIDPAGWPDRFPAKEHCSKCGLCETSFVSNVTDACAFLGPGMARIDEMESIVHGRRRNLDDMVWSKKMSRSSSAGAEEEARFGVLQQPIRLAKGNDMDNAQWTGVVTSIALAMLESDQVDAVICIANTDRDNGDTSWASSEPIVARTAQEVLRGRGVKPALAPSLRVLDEIQNDPSIRRLLFCGVGCAIQAFRAIQSDLTNLEQVYVLGTNCADNSPTVEAAQNFIKEGVKMDASTVKGYEFMQDFKVHVKTADSYVTKPYFTLPGTIADSSIAMSCRACFDYTNALADVVVGYMGAPLEADARMDGSFQTLTVRNERGAQMVQTAVDSSRLILGEVATGKGSHEQLAVATITSDALVASMVNQTVPKVGMPGWMGELMAFGMRQFGPKGLNFARYSIDYHVLRNYLHILDTWGQERADSFIPQYTRYIVDYYKEIDTEFATLISAIEAKKR</sequence>
<feature type="domain" description="Coenzyme F420 hydrogenase/dehydrogenase beta subunit N-terminal" evidence="2">
    <location>
        <begin position="140"/>
        <end position="211"/>
    </location>
</feature>
<keyword evidence="1" id="KW-0472">Membrane</keyword>
<keyword evidence="1" id="KW-1133">Transmembrane helix</keyword>
<dbReference type="PANTHER" id="PTHR31332">
    <property type="entry name" value="7-HYDROXYMETHYL CHLOROPHYLL A REDUCTASE, CHLOROPLASTIC"/>
    <property type="match status" value="1"/>
</dbReference>
<dbReference type="InterPro" id="IPR007516">
    <property type="entry name" value="Co_F420_Hydgase/DH_bsu_N"/>
</dbReference>
<evidence type="ECO:0000313" key="5">
    <source>
        <dbReference type="Proteomes" id="UP000693970"/>
    </source>
</evidence>
<reference evidence="4" key="1">
    <citation type="journal article" date="2021" name="Sci. Rep.">
        <title>Diploid genomic architecture of Nitzschia inconspicua, an elite biomass production diatom.</title>
        <authorList>
            <person name="Oliver A."/>
            <person name="Podell S."/>
            <person name="Pinowska A."/>
            <person name="Traller J.C."/>
            <person name="Smith S.R."/>
            <person name="McClure R."/>
            <person name="Beliaev A."/>
            <person name="Bohutskyi P."/>
            <person name="Hill E.A."/>
            <person name="Rabines A."/>
            <person name="Zheng H."/>
            <person name="Allen L.Z."/>
            <person name="Kuo A."/>
            <person name="Grigoriev I.V."/>
            <person name="Allen A.E."/>
            <person name="Hazlebeck D."/>
            <person name="Allen E.E."/>
        </authorList>
    </citation>
    <scope>NUCLEOTIDE SEQUENCE</scope>
    <source>
        <strain evidence="4">Hildebrandi</strain>
    </source>
</reference>
<proteinExistence type="predicted"/>
<dbReference type="Pfam" id="PF04422">
    <property type="entry name" value="FrhB_FdhB_N"/>
    <property type="match status" value="1"/>
</dbReference>
<comment type="caution">
    <text evidence="4">The sequence shown here is derived from an EMBL/GenBank/DDBJ whole genome shotgun (WGS) entry which is preliminary data.</text>
</comment>
<evidence type="ECO:0000256" key="1">
    <source>
        <dbReference type="SAM" id="Phobius"/>
    </source>
</evidence>
<protein>
    <submittedName>
        <fullName evidence="4">Coenzyme F420 hydrogenase/dehydrogenase, beta subunit</fullName>
    </submittedName>
</protein>
<reference evidence="4" key="2">
    <citation type="submission" date="2021-04" db="EMBL/GenBank/DDBJ databases">
        <authorList>
            <person name="Podell S."/>
        </authorList>
    </citation>
    <scope>NUCLEOTIDE SEQUENCE</scope>
    <source>
        <strain evidence="4">Hildebrandi</strain>
    </source>
</reference>
<name>A0A9K3PLT4_9STRA</name>
<dbReference type="InterPro" id="IPR045220">
    <property type="entry name" value="FRHB/FDHB/HCAR-like"/>
</dbReference>
<keyword evidence="1" id="KW-0812">Transmembrane</keyword>
<gene>
    <name evidence="4" type="ORF">IV203_012306</name>
</gene>
<dbReference type="OrthoDB" id="191568at2759"/>
<dbReference type="PANTHER" id="PTHR31332:SF0">
    <property type="entry name" value="7-HYDROXYMETHYL CHLOROPHYLL A REDUCTASE, CHLOROPLASTIC"/>
    <property type="match status" value="1"/>
</dbReference>
<evidence type="ECO:0000313" key="4">
    <source>
        <dbReference type="EMBL" id="KAG7349709.1"/>
    </source>
</evidence>
<evidence type="ECO:0000259" key="2">
    <source>
        <dbReference type="Pfam" id="PF04422"/>
    </source>
</evidence>
<dbReference type="Proteomes" id="UP000693970">
    <property type="component" value="Unassembled WGS sequence"/>
</dbReference>